<accession>A0A2S5KHA4</accession>
<dbReference type="SMART" id="SM00488">
    <property type="entry name" value="DEXDc2"/>
    <property type="match status" value="1"/>
</dbReference>
<evidence type="ECO:0000256" key="4">
    <source>
        <dbReference type="ARBA" id="ARBA00022763"/>
    </source>
</evidence>
<dbReference type="InterPro" id="IPR010614">
    <property type="entry name" value="RAD3-like_helicase_DEAD"/>
</dbReference>
<dbReference type="GO" id="GO:0003677">
    <property type="term" value="F:DNA binding"/>
    <property type="evidence" value="ECO:0007669"/>
    <property type="project" value="UniProtKB-KW"/>
</dbReference>
<protein>
    <submittedName>
        <fullName evidence="16">ATP-dependent DNA helicase</fullName>
    </submittedName>
</protein>
<dbReference type="Gene3D" id="3.40.50.300">
    <property type="entry name" value="P-loop containing nucleotide triphosphate hydrolases"/>
    <property type="match status" value="2"/>
</dbReference>
<dbReference type="GO" id="GO:0003678">
    <property type="term" value="F:DNA helicase activity"/>
    <property type="evidence" value="ECO:0007669"/>
    <property type="project" value="InterPro"/>
</dbReference>
<evidence type="ECO:0000256" key="12">
    <source>
        <dbReference type="ARBA" id="ARBA00023235"/>
    </source>
</evidence>
<comment type="caution">
    <text evidence="16">The sequence shown here is derived from an EMBL/GenBank/DDBJ whole genome shotgun (WGS) entry which is preliminary data.</text>
</comment>
<dbReference type="Proteomes" id="UP000238196">
    <property type="component" value="Unassembled WGS sequence"/>
</dbReference>
<dbReference type="InterPro" id="IPR014013">
    <property type="entry name" value="Helic_SF1/SF2_ATP-bd_DinG/Rad3"/>
</dbReference>
<keyword evidence="9" id="KW-0411">Iron-sulfur</keyword>
<dbReference type="GO" id="GO:0051539">
    <property type="term" value="F:4 iron, 4 sulfur cluster binding"/>
    <property type="evidence" value="ECO:0007669"/>
    <property type="project" value="UniProtKB-KW"/>
</dbReference>
<evidence type="ECO:0000256" key="3">
    <source>
        <dbReference type="ARBA" id="ARBA00022741"/>
    </source>
</evidence>
<evidence type="ECO:0000256" key="10">
    <source>
        <dbReference type="ARBA" id="ARBA00023125"/>
    </source>
</evidence>
<proteinExistence type="inferred from homology"/>
<dbReference type="PROSITE" id="PS51194">
    <property type="entry name" value="HELICASE_CTER"/>
    <property type="match status" value="1"/>
</dbReference>
<dbReference type="EMBL" id="PRLP01000167">
    <property type="protein sequence ID" value="PPC74194.1"/>
    <property type="molecule type" value="Genomic_DNA"/>
</dbReference>
<dbReference type="InterPro" id="IPR006555">
    <property type="entry name" value="ATP-dep_Helicase_C"/>
</dbReference>
<dbReference type="PANTHER" id="PTHR11472">
    <property type="entry name" value="DNA REPAIR DEAD HELICASE RAD3/XP-D SUBFAMILY MEMBER"/>
    <property type="match status" value="1"/>
</dbReference>
<evidence type="ECO:0000256" key="1">
    <source>
        <dbReference type="ARBA" id="ARBA00022485"/>
    </source>
</evidence>
<keyword evidence="11" id="KW-0234">DNA repair</keyword>
<keyword evidence="2" id="KW-0479">Metal-binding</keyword>
<dbReference type="InterPro" id="IPR045028">
    <property type="entry name" value="DinG/Rad3-like"/>
</dbReference>
<keyword evidence="7" id="KW-0067">ATP-binding</keyword>
<feature type="domain" description="Helicase ATP-binding" evidence="14">
    <location>
        <begin position="171"/>
        <end position="423"/>
    </location>
</feature>
<dbReference type="InterPro" id="IPR001650">
    <property type="entry name" value="Helicase_C-like"/>
</dbReference>
<keyword evidence="6 16" id="KW-0347">Helicase</keyword>
<comment type="similarity">
    <text evidence="13">Belongs to the helicase family. DinG subfamily.</text>
</comment>
<dbReference type="PANTHER" id="PTHR11472:SF34">
    <property type="entry name" value="REGULATOR OF TELOMERE ELONGATION HELICASE 1"/>
    <property type="match status" value="1"/>
</dbReference>
<evidence type="ECO:0000259" key="14">
    <source>
        <dbReference type="PROSITE" id="PS51193"/>
    </source>
</evidence>
<dbReference type="PROSITE" id="PS51193">
    <property type="entry name" value="HELICASE_ATP_BIND_2"/>
    <property type="match status" value="1"/>
</dbReference>
<dbReference type="InterPro" id="IPR006554">
    <property type="entry name" value="Helicase-like_DEXD_c2"/>
</dbReference>
<evidence type="ECO:0000256" key="13">
    <source>
        <dbReference type="ARBA" id="ARBA00038058"/>
    </source>
</evidence>
<keyword evidence="1" id="KW-0004">4Fe-4S</keyword>
<keyword evidence="10" id="KW-0238">DNA-binding</keyword>
<dbReference type="Pfam" id="PF06733">
    <property type="entry name" value="DEAD_2"/>
    <property type="match status" value="1"/>
</dbReference>
<evidence type="ECO:0000256" key="6">
    <source>
        <dbReference type="ARBA" id="ARBA00022806"/>
    </source>
</evidence>
<gene>
    <name evidence="16" type="ORF">C4K68_27065</name>
</gene>
<organism evidence="16 17">
    <name type="scientific">Proteobacteria bacterium 228</name>
    <dbReference type="NCBI Taxonomy" id="2083153"/>
    <lineage>
        <taxon>Bacteria</taxon>
        <taxon>Pseudomonadati</taxon>
        <taxon>Pseudomonadota</taxon>
    </lineage>
</organism>
<evidence type="ECO:0000313" key="16">
    <source>
        <dbReference type="EMBL" id="PPC74194.1"/>
    </source>
</evidence>
<dbReference type="GO" id="GO:0046872">
    <property type="term" value="F:metal ion binding"/>
    <property type="evidence" value="ECO:0007669"/>
    <property type="project" value="UniProtKB-KW"/>
</dbReference>
<dbReference type="GO" id="GO:0016818">
    <property type="term" value="F:hydrolase activity, acting on acid anhydrides, in phosphorus-containing anhydrides"/>
    <property type="evidence" value="ECO:0007669"/>
    <property type="project" value="InterPro"/>
</dbReference>
<sequence length="787" mass="89478">MKVAVRTLCEFAARSGDLSHRYTPAPTAEEGMAGHRLVQSRRPLDYQAELLLEGECSGLLLSGRADGYLPYKHILEEIKTHRGDVARIGPAQRTLHWAQLKVYGALLCARDNLKSVTLRLVYFDIVNDKETRLQEQHDREGLWHHLEALCQRFRYWAEQEQHHRELRDSSLLSLSFPYAQFRQGQRQLAENVYKTVYTGKTLMLQAPTGIGKTLGVLYPALTAMPRKALDRLFFLTARNTGKQLAVDAARQLLRAQTAPLPLRIVELSAKDNACEHPTLACSGESCPLAKGFFDRLADARAEAVQSGVLDKASLRRIALGHDICPYFLAQEMARWCDVVIADVNQYFDQQAMLYSLTLQNDWQVVTLIDEAHNLINRARGMYSAELHQARLKQLKKQLPADLKKPLEQLQRKWRELIRSELEPPQPDAEEPAVAVDETFTLATPPAERTRPETNQRQRKGEDLGQIYLQQRPLLLDGALARLISAIIDYLTDHPADAVLQELLFECIGYQRLAETYGDHSVAGLSQEQKGKAVTGIHNLIPADFLAPRFITSHATVLFSATLAPAAYYRDLLGLPDNSLWLDTDSPFRAEQLQVRLVNRISTRYKDRQQSIRPMVARILQQYRQAPGNYLVYLSSFAYLNAVYDALKKEAGEIHLNRQQPGMSDSERQAFIDSFQEDRQQIGFAVLGGVFAEGIDLPGQRLIGVFVATLGLPPYDHYHELLQQRMQQRFERGYDYTYLYPGMQKVIQAAGRVIRTTEDTGVVELIDDRFVRAEVRQLLPGWWQPQRV</sequence>
<dbReference type="GO" id="GO:0006281">
    <property type="term" value="P:DNA repair"/>
    <property type="evidence" value="ECO:0007669"/>
    <property type="project" value="UniProtKB-KW"/>
</dbReference>
<evidence type="ECO:0000256" key="9">
    <source>
        <dbReference type="ARBA" id="ARBA00023014"/>
    </source>
</evidence>
<keyword evidence="3" id="KW-0547">Nucleotide-binding</keyword>
<evidence type="ECO:0000256" key="2">
    <source>
        <dbReference type="ARBA" id="ARBA00022723"/>
    </source>
</evidence>
<evidence type="ECO:0000256" key="5">
    <source>
        <dbReference type="ARBA" id="ARBA00022801"/>
    </source>
</evidence>
<evidence type="ECO:0000256" key="7">
    <source>
        <dbReference type="ARBA" id="ARBA00022840"/>
    </source>
</evidence>
<dbReference type="SUPFAM" id="SSF52540">
    <property type="entry name" value="P-loop containing nucleoside triphosphate hydrolases"/>
    <property type="match status" value="2"/>
</dbReference>
<name>A0A2S5KHA4_9PROT</name>
<keyword evidence="5" id="KW-0378">Hydrolase</keyword>
<dbReference type="SMART" id="SM00491">
    <property type="entry name" value="HELICc2"/>
    <property type="match status" value="1"/>
</dbReference>
<keyword evidence="8" id="KW-0408">Iron</keyword>
<evidence type="ECO:0000256" key="11">
    <source>
        <dbReference type="ARBA" id="ARBA00023204"/>
    </source>
</evidence>
<evidence type="ECO:0000256" key="8">
    <source>
        <dbReference type="ARBA" id="ARBA00023004"/>
    </source>
</evidence>
<dbReference type="Pfam" id="PF13307">
    <property type="entry name" value="Helicase_C_2"/>
    <property type="match status" value="1"/>
</dbReference>
<evidence type="ECO:0000313" key="17">
    <source>
        <dbReference type="Proteomes" id="UP000238196"/>
    </source>
</evidence>
<dbReference type="AlphaFoldDB" id="A0A2S5KHA4"/>
<dbReference type="InterPro" id="IPR027417">
    <property type="entry name" value="P-loop_NTPase"/>
</dbReference>
<keyword evidence="4" id="KW-0227">DNA damage</keyword>
<keyword evidence="12" id="KW-0413">Isomerase</keyword>
<dbReference type="GO" id="GO:0005524">
    <property type="term" value="F:ATP binding"/>
    <property type="evidence" value="ECO:0007669"/>
    <property type="project" value="UniProtKB-KW"/>
</dbReference>
<feature type="domain" description="Helicase C-terminal" evidence="15">
    <location>
        <begin position="617"/>
        <end position="786"/>
    </location>
</feature>
<reference evidence="16 17" key="1">
    <citation type="submission" date="2018-02" db="EMBL/GenBank/DDBJ databases">
        <title>novel marine gammaproteobacteria from coastal saline agro ecosystem.</title>
        <authorList>
            <person name="Krishnan R."/>
            <person name="Ramesh Kumar N."/>
        </authorList>
    </citation>
    <scope>NUCLEOTIDE SEQUENCE [LARGE SCALE GENOMIC DNA]</scope>
    <source>
        <strain evidence="16 17">228</strain>
    </source>
</reference>
<evidence type="ECO:0000259" key="15">
    <source>
        <dbReference type="PROSITE" id="PS51194"/>
    </source>
</evidence>
<dbReference type="OrthoDB" id="9805194at2"/>